<evidence type="ECO:0000256" key="4">
    <source>
        <dbReference type="ARBA" id="ARBA00022801"/>
    </source>
</evidence>
<keyword evidence="3" id="KW-0064">Aspartyl protease</keyword>
<dbReference type="Pfam" id="PF14543">
    <property type="entry name" value="TAXi_N"/>
    <property type="match status" value="1"/>
</dbReference>
<evidence type="ECO:0000256" key="1">
    <source>
        <dbReference type="ARBA" id="ARBA00007447"/>
    </source>
</evidence>
<evidence type="ECO:0000256" key="6">
    <source>
        <dbReference type="SAM" id="SignalP"/>
    </source>
</evidence>
<dbReference type="InterPro" id="IPR051708">
    <property type="entry name" value="Plant_Aspart_Prot_A1"/>
</dbReference>
<dbReference type="Proteomes" id="UP000836841">
    <property type="component" value="Unassembled WGS sequence"/>
</dbReference>
<keyword evidence="5" id="KW-0325">Glycoprotein</keyword>
<dbReference type="Gene3D" id="2.40.70.10">
    <property type="entry name" value="Acid Proteases"/>
    <property type="match status" value="2"/>
</dbReference>
<dbReference type="InterPro" id="IPR034161">
    <property type="entry name" value="Pepsin-like_plant"/>
</dbReference>
<reference evidence="8 9" key="1">
    <citation type="submission" date="2022-03" db="EMBL/GenBank/DDBJ databases">
        <authorList>
            <person name="Nunn A."/>
            <person name="Chopra R."/>
            <person name="Nunn A."/>
            <person name="Contreras Garrido A."/>
        </authorList>
    </citation>
    <scope>NUCLEOTIDE SEQUENCE [LARGE SCALE GENOMIC DNA]</scope>
</reference>
<sequence length="331" mass="36240">MGHVVRISCLVLIIFCSLPFQSPTEARIGGFTIEIIPRHSKLSPFYNHSVTLRDRSRSDAFRSIARAKRFHSSSLDTKYIESTIFPDGSYTNGVLAVDIFIFDSTDGQRVALTNAMFGCGHNNGGNLGSGLVGLGAGPLSLISQLGRNIDYRFSYCLPVTNSASKLKFGGDAILSGPGVVSTPLTIYSSDTLYHYYLTLEGASVGNKKIVNSQTASNEGNIIIDSGTTLTMLESSFYNDLEAVLRETISLETIRDPDGNYHLCYDQRSFSNIPEMTVVFHFNGADVPLKKLNVFRPISTDLTCLAMLPTKVLRIWFLQASSPIRSLLVILA</sequence>
<feature type="signal peptide" evidence="6">
    <location>
        <begin position="1"/>
        <end position="26"/>
    </location>
</feature>
<keyword evidence="4" id="KW-0378">Hydrolase</keyword>
<dbReference type="Pfam" id="PF14541">
    <property type="entry name" value="TAXi_C"/>
    <property type="match status" value="1"/>
</dbReference>
<dbReference type="InterPro" id="IPR032861">
    <property type="entry name" value="TAXi_N"/>
</dbReference>
<evidence type="ECO:0000259" key="7">
    <source>
        <dbReference type="PROSITE" id="PS51767"/>
    </source>
</evidence>
<protein>
    <recommendedName>
        <fullName evidence="7">Peptidase A1 domain-containing protein</fullName>
    </recommendedName>
</protein>
<keyword evidence="6" id="KW-0732">Signal</keyword>
<dbReference type="PROSITE" id="PS51767">
    <property type="entry name" value="PEPTIDASE_A1"/>
    <property type="match status" value="1"/>
</dbReference>
<comment type="caution">
    <text evidence="8">The sequence shown here is derived from an EMBL/GenBank/DDBJ whole genome shotgun (WGS) entry which is preliminary data.</text>
</comment>
<proteinExistence type="inferred from homology"/>
<dbReference type="EMBL" id="CAJVSB020000829">
    <property type="protein sequence ID" value="CAH2062664.1"/>
    <property type="molecule type" value="Genomic_DNA"/>
</dbReference>
<gene>
    <name evidence="8" type="ORF">TAV2_LOCUS15126</name>
</gene>
<comment type="similarity">
    <text evidence="1">Belongs to the peptidase A1 family.</text>
</comment>
<keyword evidence="9" id="KW-1185">Reference proteome</keyword>
<evidence type="ECO:0000256" key="5">
    <source>
        <dbReference type="ARBA" id="ARBA00023180"/>
    </source>
</evidence>
<accession>A0AAU9SBP6</accession>
<dbReference type="SUPFAM" id="SSF50630">
    <property type="entry name" value="Acid proteases"/>
    <property type="match status" value="1"/>
</dbReference>
<evidence type="ECO:0000313" key="9">
    <source>
        <dbReference type="Proteomes" id="UP000836841"/>
    </source>
</evidence>
<organism evidence="8 9">
    <name type="scientific">Thlaspi arvense</name>
    <name type="common">Field penny-cress</name>
    <dbReference type="NCBI Taxonomy" id="13288"/>
    <lineage>
        <taxon>Eukaryota</taxon>
        <taxon>Viridiplantae</taxon>
        <taxon>Streptophyta</taxon>
        <taxon>Embryophyta</taxon>
        <taxon>Tracheophyta</taxon>
        <taxon>Spermatophyta</taxon>
        <taxon>Magnoliopsida</taxon>
        <taxon>eudicotyledons</taxon>
        <taxon>Gunneridae</taxon>
        <taxon>Pentapetalae</taxon>
        <taxon>rosids</taxon>
        <taxon>malvids</taxon>
        <taxon>Brassicales</taxon>
        <taxon>Brassicaceae</taxon>
        <taxon>Thlaspideae</taxon>
        <taxon>Thlaspi</taxon>
    </lineage>
</organism>
<dbReference type="PANTHER" id="PTHR47967:SF138">
    <property type="entry name" value="ASPARTIC PROTEINASE CDR1-LIKE"/>
    <property type="match status" value="1"/>
</dbReference>
<keyword evidence="2" id="KW-0645">Protease</keyword>
<dbReference type="GO" id="GO:0006508">
    <property type="term" value="P:proteolysis"/>
    <property type="evidence" value="ECO:0007669"/>
    <property type="project" value="UniProtKB-KW"/>
</dbReference>
<evidence type="ECO:0000313" key="8">
    <source>
        <dbReference type="EMBL" id="CAH2062664.1"/>
    </source>
</evidence>
<dbReference type="InterPro" id="IPR021109">
    <property type="entry name" value="Peptidase_aspartic_dom_sf"/>
</dbReference>
<dbReference type="InterPro" id="IPR032799">
    <property type="entry name" value="TAXi_C"/>
</dbReference>
<dbReference type="GO" id="GO:0004190">
    <property type="term" value="F:aspartic-type endopeptidase activity"/>
    <property type="evidence" value="ECO:0007669"/>
    <property type="project" value="UniProtKB-KW"/>
</dbReference>
<evidence type="ECO:0000256" key="2">
    <source>
        <dbReference type="ARBA" id="ARBA00022670"/>
    </source>
</evidence>
<dbReference type="PANTHER" id="PTHR47967">
    <property type="entry name" value="OS07G0603500 PROTEIN-RELATED"/>
    <property type="match status" value="1"/>
</dbReference>
<dbReference type="GO" id="GO:0005576">
    <property type="term" value="C:extracellular region"/>
    <property type="evidence" value="ECO:0007669"/>
    <property type="project" value="TreeGrafter"/>
</dbReference>
<name>A0AAU9SBP6_THLAR</name>
<feature type="chain" id="PRO_5043684259" description="Peptidase A1 domain-containing protein" evidence="6">
    <location>
        <begin position="27"/>
        <end position="331"/>
    </location>
</feature>
<dbReference type="CDD" id="cd05476">
    <property type="entry name" value="pepsin_A_like_plant"/>
    <property type="match status" value="1"/>
</dbReference>
<dbReference type="AlphaFoldDB" id="A0AAU9SBP6"/>
<dbReference type="InterPro" id="IPR033121">
    <property type="entry name" value="PEPTIDASE_A1"/>
</dbReference>
<feature type="domain" description="Peptidase A1" evidence="7">
    <location>
        <begin position="1"/>
        <end position="331"/>
    </location>
</feature>
<evidence type="ECO:0000256" key="3">
    <source>
        <dbReference type="ARBA" id="ARBA00022750"/>
    </source>
</evidence>